<dbReference type="PANTHER" id="PTHR43099">
    <property type="entry name" value="UPF0053 PROTEIN YRKA"/>
    <property type="match status" value="1"/>
</dbReference>
<dbReference type="Pfam" id="PF00571">
    <property type="entry name" value="CBS"/>
    <property type="match status" value="2"/>
</dbReference>
<comment type="subcellular location">
    <subcellularLocation>
        <location evidence="1">Cell membrane</location>
        <topology evidence="1">Multi-pass membrane protein</topology>
    </subcellularLocation>
</comment>
<evidence type="ECO:0000256" key="3">
    <source>
        <dbReference type="ARBA" id="ARBA00022475"/>
    </source>
</evidence>
<evidence type="ECO:0000256" key="11">
    <source>
        <dbReference type="SAM" id="Phobius"/>
    </source>
</evidence>
<keyword evidence="3" id="KW-1003">Cell membrane</keyword>
<dbReference type="GO" id="GO:0005886">
    <property type="term" value="C:plasma membrane"/>
    <property type="evidence" value="ECO:0007669"/>
    <property type="project" value="UniProtKB-SubCell"/>
</dbReference>
<dbReference type="RefSeq" id="WP_105863942.1">
    <property type="nucleotide sequence ID" value="NZ_PUEJ01000007.1"/>
</dbReference>
<keyword evidence="8 10" id="KW-0472">Membrane</keyword>
<evidence type="ECO:0000256" key="10">
    <source>
        <dbReference type="PROSITE-ProRule" id="PRU01193"/>
    </source>
</evidence>
<evidence type="ECO:0000256" key="7">
    <source>
        <dbReference type="ARBA" id="ARBA00023122"/>
    </source>
</evidence>
<dbReference type="InterPro" id="IPR046342">
    <property type="entry name" value="CBS_dom_sf"/>
</dbReference>
<protein>
    <submittedName>
        <fullName evidence="14">Hemolysin</fullName>
    </submittedName>
</protein>
<evidence type="ECO:0000256" key="1">
    <source>
        <dbReference type="ARBA" id="ARBA00004651"/>
    </source>
</evidence>
<dbReference type="EMBL" id="PUEJ01000007">
    <property type="protein sequence ID" value="PRH85948.1"/>
    <property type="molecule type" value="Genomic_DNA"/>
</dbReference>
<dbReference type="InterPro" id="IPR002550">
    <property type="entry name" value="CNNM"/>
</dbReference>
<keyword evidence="4 10" id="KW-0812">Transmembrane</keyword>
<dbReference type="CDD" id="cd04590">
    <property type="entry name" value="CBS_pair_CorC_HlyC_assoc"/>
    <property type="match status" value="1"/>
</dbReference>
<dbReference type="SUPFAM" id="SSF54631">
    <property type="entry name" value="CBS-domain pair"/>
    <property type="match status" value="1"/>
</dbReference>
<accession>A0A2S9Q9B4</accession>
<dbReference type="Proteomes" id="UP000237682">
    <property type="component" value="Unassembled WGS sequence"/>
</dbReference>
<evidence type="ECO:0000313" key="15">
    <source>
        <dbReference type="Proteomes" id="UP000237682"/>
    </source>
</evidence>
<dbReference type="GO" id="GO:0050660">
    <property type="term" value="F:flavin adenine dinucleotide binding"/>
    <property type="evidence" value="ECO:0007669"/>
    <property type="project" value="InterPro"/>
</dbReference>
<feature type="domain" description="CNNM transmembrane" evidence="13">
    <location>
        <begin position="8"/>
        <end position="213"/>
    </location>
</feature>
<evidence type="ECO:0000259" key="13">
    <source>
        <dbReference type="PROSITE" id="PS51846"/>
    </source>
</evidence>
<feature type="transmembrane region" description="Helical" evidence="11">
    <location>
        <begin position="113"/>
        <end position="134"/>
    </location>
</feature>
<dbReference type="SMART" id="SM00116">
    <property type="entry name" value="CBS"/>
    <property type="match status" value="2"/>
</dbReference>
<dbReference type="InterPro" id="IPR044751">
    <property type="entry name" value="Ion_transp-like_CBS"/>
</dbReference>
<gene>
    <name evidence="14" type="ORF">C5L14_19685</name>
</gene>
<dbReference type="PANTHER" id="PTHR43099:SF5">
    <property type="entry name" value="HLYC_CORC FAMILY TRANSPORTER"/>
    <property type="match status" value="1"/>
</dbReference>
<dbReference type="PROSITE" id="PS51846">
    <property type="entry name" value="CNNM"/>
    <property type="match status" value="1"/>
</dbReference>
<comment type="caution">
    <text evidence="14">The sequence shown here is derived from an EMBL/GenBank/DDBJ whole genome shotgun (WGS) entry which is preliminary data.</text>
</comment>
<dbReference type="Pfam" id="PF03471">
    <property type="entry name" value="CorC_HlyC"/>
    <property type="match status" value="1"/>
</dbReference>
<evidence type="ECO:0000256" key="6">
    <source>
        <dbReference type="ARBA" id="ARBA00022989"/>
    </source>
</evidence>
<feature type="transmembrane region" description="Helical" evidence="11">
    <location>
        <begin position="154"/>
        <end position="176"/>
    </location>
</feature>
<name>A0A2S9Q9B4_9HYPH</name>
<reference evidence="14 15" key="1">
    <citation type="submission" date="2018-02" db="EMBL/GenBank/DDBJ databases">
        <title>Whole genome sequencing of endophytic bacterium.</title>
        <authorList>
            <person name="Eedara R."/>
            <person name="Podile A.R."/>
        </authorList>
    </citation>
    <scope>NUCLEOTIDE SEQUENCE [LARGE SCALE GENOMIC DNA]</scope>
    <source>
        <strain evidence="14 15">RP1T</strain>
    </source>
</reference>
<dbReference type="OrthoDB" id="9805314at2"/>
<feature type="domain" description="CBS" evidence="12">
    <location>
        <begin position="232"/>
        <end position="291"/>
    </location>
</feature>
<evidence type="ECO:0000256" key="5">
    <source>
        <dbReference type="ARBA" id="ARBA00022737"/>
    </source>
</evidence>
<keyword evidence="15" id="KW-1185">Reference proteome</keyword>
<comment type="similarity">
    <text evidence="2">Belongs to the UPF0053 family. Hemolysin C subfamily.</text>
</comment>
<organism evidence="14 15">
    <name type="scientific">Labrys okinawensis</name>
    <dbReference type="NCBI Taxonomy" id="346911"/>
    <lineage>
        <taxon>Bacteria</taxon>
        <taxon>Pseudomonadati</taxon>
        <taxon>Pseudomonadota</taxon>
        <taxon>Alphaproteobacteria</taxon>
        <taxon>Hyphomicrobiales</taxon>
        <taxon>Xanthobacteraceae</taxon>
        <taxon>Labrys</taxon>
    </lineage>
</organism>
<dbReference type="PROSITE" id="PS51371">
    <property type="entry name" value="CBS"/>
    <property type="match status" value="2"/>
</dbReference>
<dbReference type="InterPro" id="IPR000644">
    <property type="entry name" value="CBS_dom"/>
</dbReference>
<feature type="domain" description="CBS" evidence="12">
    <location>
        <begin position="296"/>
        <end position="352"/>
    </location>
</feature>
<dbReference type="InterPro" id="IPR051676">
    <property type="entry name" value="UPF0053_domain"/>
</dbReference>
<dbReference type="Pfam" id="PF01595">
    <property type="entry name" value="CNNM"/>
    <property type="match status" value="1"/>
</dbReference>
<evidence type="ECO:0000256" key="2">
    <source>
        <dbReference type="ARBA" id="ARBA00006446"/>
    </source>
</evidence>
<dbReference type="Gene3D" id="3.30.465.10">
    <property type="match status" value="1"/>
</dbReference>
<keyword evidence="7 9" id="KW-0129">CBS domain</keyword>
<evidence type="ECO:0000256" key="9">
    <source>
        <dbReference type="PROSITE-ProRule" id="PRU00703"/>
    </source>
</evidence>
<keyword evidence="6 10" id="KW-1133">Transmembrane helix</keyword>
<dbReference type="Gene3D" id="3.10.580.10">
    <property type="entry name" value="CBS-domain"/>
    <property type="match status" value="1"/>
</dbReference>
<evidence type="ECO:0000313" key="14">
    <source>
        <dbReference type="EMBL" id="PRH85948.1"/>
    </source>
</evidence>
<evidence type="ECO:0000259" key="12">
    <source>
        <dbReference type="PROSITE" id="PS51371"/>
    </source>
</evidence>
<dbReference type="InterPro" id="IPR016169">
    <property type="entry name" value="FAD-bd_PCMH_sub2"/>
</dbReference>
<proteinExistence type="inferred from homology"/>
<dbReference type="SMART" id="SM01091">
    <property type="entry name" value="CorC_HlyC"/>
    <property type="match status" value="1"/>
</dbReference>
<evidence type="ECO:0000256" key="8">
    <source>
        <dbReference type="ARBA" id="ARBA00023136"/>
    </source>
</evidence>
<dbReference type="SUPFAM" id="SSF56176">
    <property type="entry name" value="FAD-binding/transporter-associated domain-like"/>
    <property type="match status" value="1"/>
</dbReference>
<feature type="transmembrane region" description="Helical" evidence="11">
    <location>
        <begin position="16"/>
        <end position="39"/>
    </location>
</feature>
<dbReference type="InterPro" id="IPR036318">
    <property type="entry name" value="FAD-bd_PCMH-like_sf"/>
</dbReference>
<dbReference type="AlphaFoldDB" id="A0A2S9Q9B4"/>
<sequence length="445" mass="48684">MSGSDDGALVMDLLRVLAVFALVAANGFFVAAEFSLVAVRRSRVAELAAAGRMNARPLLRAIDNLDANLAATQLGITISSLALGWIGEPALAHLIEPLLGWLPGGMATAGSHAIAVAVAFVIITALHIVLGELAPKSLALQRSEGTALWIVRPLGLFLFLLRPAILMLNGLGNLVLRAFGLRPGSGEESLHSPEELKLLVRASQDAGILQDAQEEVMVRVLSIGGRRISDIMTPRREIDWVDIDDDPKETLRIIRECRHDHLLVGRGNIDEPLGMIVKQDLLDRVLDGERLDPLAVIRQPLIVHEAMPIFRVLDQFKRTPIRLALIVDEYGGLEGIVTQTDLLEAMAGDLPEVEGEEPDIVERQDGSLLIDGMMPAYAAFDRLQLHTRPQDRDFHTIAGFALSQLGHLPEVGEQFDYGGWVFEIVDMDDRRIDKLLARRVNGAES</sequence>
<keyword evidence="5" id="KW-0677">Repeat</keyword>
<evidence type="ECO:0000256" key="4">
    <source>
        <dbReference type="ARBA" id="ARBA00022692"/>
    </source>
</evidence>
<dbReference type="InterPro" id="IPR005170">
    <property type="entry name" value="Transptr-assoc_dom"/>
</dbReference>